<evidence type="ECO:0000256" key="1">
    <source>
        <dbReference type="SAM" id="MobiDB-lite"/>
    </source>
</evidence>
<evidence type="ECO:0000313" key="3">
    <source>
        <dbReference type="EMBL" id="EUC38494.1"/>
    </source>
</evidence>
<dbReference type="Pfam" id="PF06985">
    <property type="entry name" value="HET"/>
    <property type="match status" value="1"/>
</dbReference>
<feature type="domain" description="Heterokaryon incompatibility" evidence="2">
    <location>
        <begin position="25"/>
        <end position="116"/>
    </location>
</feature>
<name>W6YSU1_COCC2</name>
<dbReference type="HOGENOM" id="CLU_000288_138_0_1"/>
<dbReference type="PANTHER" id="PTHR10622">
    <property type="entry name" value="HET DOMAIN-CONTAINING PROTEIN"/>
    <property type="match status" value="1"/>
</dbReference>
<dbReference type="AlphaFoldDB" id="W6YSU1"/>
<accession>W6YSU1</accession>
<dbReference type="OrthoDB" id="674604at2759"/>
<sequence>MRLLRRNDYGGYILQEFVGETVPRYAILSHTWGPDHDEVTFADLGKDTDTYISKPGYKKLRFCEDQVAKNGLCYFWVDTCCIDKSSSAELTEAINSMFAWYRDAARCYVYLSDVSAGTPISGSSDRQEWYPAFQQSRWMARGWTIQELLAPASVEFFSVEGQRLNNKYSLLQGLHSITGISIEALQGSPLVGFSIEERLSWAQKRQTKREEDMAYSLLGIFDVNIPLIYGEGRKKAFARLRREIDLSADGGPSDTPQSDIPKDQNEDSRKYNEPVFNRTILGKYVVSGTHVTGGSTANFNFGEERYVRH</sequence>
<dbReference type="RefSeq" id="XP_007707139.1">
    <property type="nucleotide sequence ID" value="XM_007708949.1"/>
</dbReference>
<reference evidence="3 4" key="1">
    <citation type="journal article" date="2013" name="PLoS Genet.">
        <title>Comparative genome structure, secondary metabolite, and effector coding capacity across Cochliobolus pathogens.</title>
        <authorList>
            <person name="Condon B.J."/>
            <person name="Leng Y."/>
            <person name="Wu D."/>
            <person name="Bushley K.E."/>
            <person name="Ohm R.A."/>
            <person name="Otillar R."/>
            <person name="Martin J."/>
            <person name="Schackwitz W."/>
            <person name="Grimwood J."/>
            <person name="MohdZainudin N."/>
            <person name="Xue C."/>
            <person name="Wang R."/>
            <person name="Manning V.A."/>
            <person name="Dhillon B."/>
            <person name="Tu Z.J."/>
            <person name="Steffenson B.J."/>
            <person name="Salamov A."/>
            <person name="Sun H."/>
            <person name="Lowry S."/>
            <person name="LaButti K."/>
            <person name="Han J."/>
            <person name="Copeland A."/>
            <person name="Lindquist E."/>
            <person name="Barry K."/>
            <person name="Schmutz J."/>
            <person name="Baker S.E."/>
            <person name="Ciuffetti L.M."/>
            <person name="Grigoriev I.V."/>
            <person name="Zhong S."/>
            <person name="Turgeon B.G."/>
        </authorList>
    </citation>
    <scope>NUCLEOTIDE SEQUENCE [LARGE SCALE GENOMIC DNA]</scope>
    <source>
        <strain evidence="3 4">26-R-13</strain>
    </source>
</reference>
<organism evidence="3 4">
    <name type="scientific">Cochliobolus carbonum (strain 26-R-13)</name>
    <name type="common">Maize leaf spot fungus</name>
    <name type="synonym">Bipolaris zeicola</name>
    <dbReference type="NCBI Taxonomy" id="930089"/>
    <lineage>
        <taxon>Eukaryota</taxon>
        <taxon>Fungi</taxon>
        <taxon>Dikarya</taxon>
        <taxon>Ascomycota</taxon>
        <taxon>Pezizomycotina</taxon>
        <taxon>Dothideomycetes</taxon>
        <taxon>Pleosporomycetidae</taxon>
        <taxon>Pleosporales</taxon>
        <taxon>Pleosporineae</taxon>
        <taxon>Pleosporaceae</taxon>
        <taxon>Bipolaris</taxon>
    </lineage>
</organism>
<dbReference type="eggNOG" id="ENOG502SJTU">
    <property type="taxonomic scope" value="Eukaryota"/>
</dbReference>
<dbReference type="Proteomes" id="UP000053841">
    <property type="component" value="Unassembled WGS sequence"/>
</dbReference>
<proteinExistence type="predicted"/>
<evidence type="ECO:0000259" key="2">
    <source>
        <dbReference type="Pfam" id="PF06985"/>
    </source>
</evidence>
<protein>
    <recommendedName>
        <fullName evidence="2">Heterokaryon incompatibility domain-containing protein</fullName>
    </recommendedName>
</protein>
<dbReference type="PANTHER" id="PTHR10622:SF13">
    <property type="entry name" value="NACHT DOMAIN-CONTAINING PROTEIN"/>
    <property type="match status" value="1"/>
</dbReference>
<keyword evidence="4" id="KW-1185">Reference proteome</keyword>
<dbReference type="GeneID" id="19150888"/>
<dbReference type="EMBL" id="KI964542">
    <property type="protein sequence ID" value="EUC38494.1"/>
    <property type="molecule type" value="Genomic_DNA"/>
</dbReference>
<dbReference type="STRING" id="930089.W6YSU1"/>
<dbReference type="KEGG" id="bze:COCCADRAFT_775"/>
<dbReference type="InterPro" id="IPR010730">
    <property type="entry name" value="HET"/>
</dbReference>
<feature type="region of interest" description="Disordered" evidence="1">
    <location>
        <begin position="247"/>
        <end position="272"/>
    </location>
</feature>
<gene>
    <name evidence="3" type="ORF">COCCADRAFT_775</name>
</gene>
<feature type="compositionally biased region" description="Basic and acidic residues" evidence="1">
    <location>
        <begin position="260"/>
        <end position="272"/>
    </location>
</feature>
<evidence type="ECO:0000313" key="4">
    <source>
        <dbReference type="Proteomes" id="UP000053841"/>
    </source>
</evidence>